<evidence type="ECO:0000313" key="2">
    <source>
        <dbReference type="EMBL" id="CEM41128.1"/>
    </source>
</evidence>
<protein>
    <submittedName>
        <fullName evidence="2">Uncharacterized protein</fullName>
    </submittedName>
</protein>
<feature type="compositionally biased region" description="Gly residues" evidence="1">
    <location>
        <begin position="217"/>
        <end position="226"/>
    </location>
</feature>
<feature type="region of interest" description="Disordered" evidence="1">
    <location>
        <begin position="192"/>
        <end position="231"/>
    </location>
</feature>
<sequence length="358" mass="41368">MFLSRLLSTPYSYSTAIVRKVDAGREPLSVFREMYRLGKKYNYHKMTMLLQFHEKRTWRRTRHKYELVYFKKWHWLKYVTSVVKYAIENKLFYDRKPTEDWTEVVKHPNARTYERQEEDARHTRDSMPILTDRPILQMVEELRSMRETALDLETQILELDEVEARGEVLGSEAEKREEGDVVFDMRFMEDDFPSSSSVDFSVPPSERTETQGSQEDAGGGVLGPSEGGTSLHERTPARAILRNLKEKGGNLGVGWRPSVFLRYMVSRHKWRKDDAEVLFGLFVSFIPAVAHCNLLLKEIEGTAVQQGLLEDPAVVEVLTAKRVQQVKAYEKETRGGLGLSASELESLYDEYWRGGGKA</sequence>
<feature type="compositionally biased region" description="Low complexity" evidence="1">
    <location>
        <begin position="193"/>
        <end position="205"/>
    </location>
</feature>
<organism evidence="2">
    <name type="scientific">Chromera velia CCMP2878</name>
    <dbReference type="NCBI Taxonomy" id="1169474"/>
    <lineage>
        <taxon>Eukaryota</taxon>
        <taxon>Sar</taxon>
        <taxon>Alveolata</taxon>
        <taxon>Colpodellida</taxon>
        <taxon>Chromeraceae</taxon>
        <taxon>Chromera</taxon>
    </lineage>
</organism>
<name>A0A0G4HB30_9ALVE</name>
<dbReference type="VEuPathDB" id="CryptoDB:Cvel_25817"/>
<dbReference type="AlphaFoldDB" id="A0A0G4HB30"/>
<proteinExistence type="predicted"/>
<reference evidence="2" key="1">
    <citation type="submission" date="2014-11" db="EMBL/GenBank/DDBJ databases">
        <authorList>
            <person name="Otto D Thomas"/>
            <person name="Naeem Raeece"/>
        </authorList>
    </citation>
    <scope>NUCLEOTIDE SEQUENCE</scope>
</reference>
<gene>
    <name evidence="2" type="ORF">Cvel_25817</name>
</gene>
<dbReference type="EMBL" id="CDMZ01002177">
    <property type="protein sequence ID" value="CEM41128.1"/>
    <property type="molecule type" value="Genomic_DNA"/>
</dbReference>
<accession>A0A0G4HB30</accession>
<evidence type="ECO:0000256" key="1">
    <source>
        <dbReference type="SAM" id="MobiDB-lite"/>
    </source>
</evidence>